<dbReference type="FunCoup" id="A0A7E5WX85">
    <property type="interactions" value="2"/>
</dbReference>
<dbReference type="InterPro" id="IPR023214">
    <property type="entry name" value="HAD_sf"/>
</dbReference>
<dbReference type="AlphaFoldDB" id="A0A7E5WX85"/>
<organism evidence="1 2">
    <name type="scientific">Trichoplusia ni</name>
    <name type="common">Cabbage looper</name>
    <dbReference type="NCBI Taxonomy" id="7111"/>
    <lineage>
        <taxon>Eukaryota</taxon>
        <taxon>Metazoa</taxon>
        <taxon>Ecdysozoa</taxon>
        <taxon>Arthropoda</taxon>
        <taxon>Hexapoda</taxon>
        <taxon>Insecta</taxon>
        <taxon>Pterygota</taxon>
        <taxon>Neoptera</taxon>
        <taxon>Endopterygota</taxon>
        <taxon>Lepidoptera</taxon>
        <taxon>Glossata</taxon>
        <taxon>Ditrysia</taxon>
        <taxon>Noctuoidea</taxon>
        <taxon>Noctuidae</taxon>
        <taxon>Plusiinae</taxon>
        <taxon>Trichoplusia</taxon>
    </lineage>
</organism>
<dbReference type="Gene3D" id="1.10.150.240">
    <property type="entry name" value="Putative phosphatase, domain 2"/>
    <property type="match status" value="1"/>
</dbReference>
<dbReference type="SFLD" id="SFLDS00003">
    <property type="entry name" value="Haloacid_Dehalogenase"/>
    <property type="match status" value="1"/>
</dbReference>
<reference evidence="2" key="1">
    <citation type="submission" date="2025-08" db="UniProtKB">
        <authorList>
            <consortium name="RefSeq"/>
        </authorList>
    </citation>
    <scope>IDENTIFICATION</scope>
</reference>
<dbReference type="OrthoDB" id="40579at2759"/>
<dbReference type="KEGG" id="tnl:113506476"/>
<dbReference type="InterPro" id="IPR036412">
    <property type="entry name" value="HAD-like_sf"/>
</dbReference>
<name>A0A7E5WX85_TRINI</name>
<dbReference type="SUPFAM" id="SSF56784">
    <property type="entry name" value="HAD-like"/>
    <property type="match status" value="1"/>
</dbReference>
<dbReference type="InterPro" id="IPR023198">
    <property type="entry name" value="PGP-like_dom2"/>
</dbReference>
<gene>
    <name evidence="2" type="primary">LOC113506476</name>
</gene>
<sequence>ASASTTVDEVKKVTGFFNQSLLSSTPIQSSDLAAILVTSVIEPHRNLLFPKLTAIKFKYLQKAVAKIYRVNVEKKITKIGKVSSYDVTFFSRTFLEAQYKPYSGFPRGYCAKRFQRVTHCLFDLDGTILNSEVTYHKMLKDVCAKYGKRYTKELEKRNYGSTDSEICRNVVKELQLGISPNQLECEMIELSERTLPKAPLQAGAERLLTHLHDTGIPLALATNSSRRAVRLHAAARPKLFGMFHHWVCATDPGVDRGKPFPDIYLYAASLFPDKPKPAKCLVFEDSTVGLEAASSAGMQVVMTPPRHLAPEFSKKATLIIKTLLEFKPEIFGLPPFTGKPEYPTKKHPKMYY</sequence>
<proteinExistence type="predicted"/>
<dbReference type="GeneID" id="113506476"/>
<dbReference type="Proteomes" id="UP000322000">
    <property type="component" value="Chromosome 17"/>
</dbReference>
<dbReference type="InParanoid" id="A0A7E5WX85"/>
<dbReference type="PANTHER" id="PTHR18901">
    <property type="entry name" value="2-DEOXYGLUCOSE-6-PHOSPHATE PHOSPHATASE 2"/>
    <property type="match status" value="1"/>
</dbReference>
<dbReference type="SFLD" id="SFLDG01129">
    <property type="entry name" value="C1.5:_HAD__Beta-PGM__Phosphata"/>
    <property type="match status" value="1"/>
</dbReference>
<dbReference type="NCBIfam" id="TIGR01509">
    <property type="entry name" value="HAD-SF-IA-v3"/>
    <property type="match status" value="1"/>
</dbReference>
<dbReference type="Gene3D" id="3.40.50.1000">
    <property type="entry name" value="HAD superfamily/HAD-like"/>
    <property type="match status" value="1"/>
</dbReference>
<dbReference type="PANTHER" id="PTHR18901:SF38">
    <property type="entry name" value="PSEUDOURIDINE-5'-PHOSPHATASE"/>
    <property type="match status" value="1"/>
</dbReference>
<dbReference type="GO" id="GO:0016791">
    <property type="term" value="F:phosphatase activity"/>
    <property type="evidence" value="ECO:0007669"/>
    <property type="project" value="TreeGrafter"/>
</dbReference>
<dbReference type="RefSeq" id="XP_026745119.1">
    <property type="nucleotide sequence ID" value="XM_026889318.1"/>
</dbReference>
<evidence type="ECO:0000313" key="1">
    <source>
        <dbReference type="Proteomes" id="UP000322000"/>
    </source>
</evidence>
<evidence type="ECO:0000313" key="2">
    <source>
        <dbReference type="RefSeq" id="XP_026745119.1"/>
    </source>
</evidence>
<accession>A0A7E5WX85</accession>
<feature type="non-terminal residue" evidence="2">
    <location>
        <position position="1"/>
    </location>
</feature>
<keyword evidence="1" id="KW-1185">Reference proteome</keyword>
<dbReference type="Pfam" id="PF00702">
    <property type="entry name" value="Hydrolase"/>
    <property type="match status" value="1"/>
</dbReference>
<protein>
    <submittedName>
        <fullName evidence="2">Pseudouridine-5'-phosphatase-like</fullName>
    </submittedName>
</protein>
<dbReference type="InterPro" id="IPR006439">
    <property type="entry name" value="HAD-SF_hydro_IA"/>
</dbReference>